<evidence type="ECO:0000256" key="2">
    <source>
        <dbReference type="ARBA" id="ARBA00001946"/>
    </source>
</evidence>
<dbReference type="Gene3D" id="3.40.50.1000">
    <property type="entry name" value="HAD superfamily/HAD-like"/>
    <property type="match status" value="1"/>
</dbReference>
<dbReference type="EC" id="3.1.3.16" evidence="14"/>
<dbReference type="GO" id="GO:0003723">
    <property type="term" value="F:RNA binding"/>
    <property type="evidence" value="ECO:0007669"/>
    <property type="project" value="UniProtKB-KW"/>
</dbReference>
<evidence type="ECO:0000259" key="16">
    <source>
        <dbReference type="PROSITE" id="PS50172"/>
    </source>
</evidence>
<keyword evidence="7" id="KW-0694">RNA-binding</keyword>
<dbReference type="Pfam" id="PF03031">
    <property type="entry name" value="NIF"/>
    <property type="match status" value="1"/>
</dbReference>
<feature type="region of interest" description="Disordered" evidence="15">
    <location>
        <begin position="1"/>
        <end position="52"/>
    </location>
</feature>
<keyword evidence="19" id="KW-1185">Reference proteome</keyword>
<dbReference type="GO" id="GO:0009651">
    <property type="term" value="P:response to salt stress"/>
    <property type="evidence" value="ECO:0007669"/>
    <property type="project" value="UniProtKB-ARBA"/>
</dbReference>
<comment type="function">
    <text evidence="14">This promotes the activity of RNA polymerase II.</text>
</comment>
<evidence type="ECO:0000256" key="14">
    <source>
        <dbReference type="RuleBase" id="RU366066"/>
    </source>
</evidence>
<dbReference type="GO" id="GO:0046872">
    <property type="term" value="F:metal ion binding"/>
    <property type="evidence" value="ECO:0007669"/>
    <property type="project" value="UniProtKB-KW"/>
</dbReference>
<evidence type="ECO:0000256" key="12">
    <source>
        <dbReference type="ARBA" id="ARBA00048336"/>
    </source>
</evidence>
<dbReference type="GO" id="GO:0008420">
    <property type="term" value="F:RNA polymerase II CTD heptapeptide repeat phosphatase activity"/>
    <property type="evidence" value="ECO:0007669"/>
    <property type="project" value="UniProtKB-UniRule"/>
</dbReference>
<evidence type="ECO:0000256" key="6">
    <source>
        <dbReference type="ARBA" id="ARBA00022801"/>
    </source>
</evidence>
<name>A0A835M0H1_9MAGN</name>
<comment type="cofactor">
    <cofactor evidence="1">
        <name>Mn(2+)</name>
        <dbReference type="ChEBI" id="CHEBI:29035"/>
    </cofactor>
</comment>
<dbReference type="SMART" id="SM00292">
    <property type="entry name" value="BRCT"/>
    <property type="match status" value="1"/>
</dbReference>
<evidence type="ECO:0000256" key="8">
    <source>
        <dbReference type="ARBA" id="ARBA00023015"/>
    </source>
</evidence>
<dbReference type="PANTHER" id="PTHR23081">
    <property type="entry name" value="RNA POLYMERASE II CTD PHOSPHATASE"/>
    <property type="match status" value="1"/>
</dbReference>
<dbReference type="InterPro" id="IPR011947">
    <property type="entry name" value="FCP1_euk"/>
</dbReference>
<accession>A0A835M0H1</accession>
<dbReference type="NCBIfam" id="TIGR02250">
    <property type="entry name" value="FCP1_euk"/>
    <property type="match status" value="1"/>
</dbReference>
<evidence type="ECO:0000256" key="3">
    <source>
        <dbReference type="ARBA" id="ARBA00004123"/>
    </source>
</evidence>
<proteinExistence type="predicted"/>
<evidence type="ECO:0000259" key="17">
    <source>
        <dbReference type="PROSITE" id="PS50969"/>
    </source>
</evidence>
<dbReference type="CDD" id="cd07521">
    <property type="entry name" value="HAD_FCP1-like"/>
    <property type="match status" value="1"/>
</dbReference>
<dbReference type="InterPro" id="IPR004274">
    <property type="entry name" value="FCP1_dom"/>
</dbReference>
<dbReference type="SUPFAM" id="SSF52113">
    <property type="entry name" value="BRCT domain"/>
    <property type="match status" value="1"/>
</dbReference>
<comment type="subcellular location">
    <subcellularLocation>
        <location evidence="3 14">Nucleus</location>
    </subcellularLocation>
</comment>
<dbReference type="Proteomes" id="UP000631114">
    <property type="component" value="Unassembled WGS sequence"/>
</dbReference>
<dbReference type="OrthoDB" id="10249888at2759"/>
<dbReference type="EMBL" id="JADFTS010000004">
    <property type="protein sequence ID" value="KAF9611827.1"/>
    <property type="molecule type" value="Genomic_DNA"/>
</dbReference>
<dbReference type="SMART" id="SM00577">
    <property type="entry name" value="CPDc"/>
    <property type="match status" value="1"/>
</dbReference>
<dbReference type="InterPro" id="IPR023214">
    <property type="entry name" value="HAD_sf"/>
</dbReference>
<dbReference type="AlphaFoldDB" id="A0A835M0H1"/>
<dbReference type="SUPFAM" id="SSF56784">
    <property type="entry name" value="HAD-like"/>
    <property type="match status" value="1"/>
</dbReference>
<dbReference type="InterPro" id="IPR039189">
    <property type="entry name" value="Fcp1"/>
</dbReference>
<evidence type="ECO:0000256" key="10">
    <source>
        <dbReference type="ARBA" id="ARBA00023242"/>
    </source>
</evidence>
<keyword evidence="5" id="KW-0479">Metal-binding</keyword>
<keyword evidence="9" id="KW-0804">Transcription</keyword>
<evidence type="ECO:0000256" key="5">
    <source>
        <dbReference type="ARBA" id="ARBA00022723"/>
    </source>
</evidence>
<dbReference type="PROSITE" id="PS50969">
    <property type="entry name" value="FCP1"/>
    <property type="match status" value="1"/>
</dbReference>
<evidence type="ECO:0000256" key="4">
    <source>
        <dbReference type="ARBA" id="ARBA00022491"/>
    </source>
</evidence>
<sequence>MMSLIPDSPVNSSSSSDGFGALDDALATISSDDDDEQELLSNTADDNNQEEELYLDNIIDHDHDDEDNNNDDDFRVQSVKRRKVVVVGSEDKEDRNGTTSFVAVTEEEATTSTKQKSEASSENEQCCLEGRHPGFFGDMCVRCGVIVNDASAVPVGYIHKNLKIVSDEMDRLRGSDLKSLLRNRKLYLVLDLDHTLLNSTRLFDLSPEEDYLNNQIDSLQDIPKGSLFKLERMHMMTKLRPFVRTFLREASSMYEMYIYTMGEKAYALQMADLLDPARVYFDCKVVSQADCTEKHQKGLDVVLGADSAVVILDDTEFVWSKHRENLILMERYHFFASSGRQFGFRFKSLSESKIDESEAEGALANILNVLKRVHQMFFDLEHDADGMSRDVRQVLKTVRQEILKGCRLVFSRVWKTGEIAHNQKLWEMAVQLGATCSTNLDSSVTHVVSTDTGTDKAKWAEQHKKFLVHPRWIEAANYFWKRQSEEKFAVNPVQKK</sequence>
<gene>
    <name evidence="18" type="ORF">IFM89_035812</name>
</gene>
<dbReference type="CDD" id="cd17729">
    <property type="entry name" value="BRCT_CTDP1"/>
    <property type="match status" value="1"/>
</dbReference>
<dbReference type="InterPro" id="IPR036412">
    <property type="entry name" value="HAD-like_sf"/>
</dbReference>
<comment type="catalytic activity">
    <reaction evidence="11 14">
        <text>O-phospho-L-seryl-[protein] + H2O = L-seryl-[protein] + phosphate</text>
        <dbReference type="Rhea" id="RHEA:20629"/>
        <dbReference type="Rhea" id="RHEA-COMP:9863"/>
        <dbReference type="Rhea" id="RHEA-COMP:11604"/>
        <dbReference type="ChEBI" id="CHEBI:15377"/>
        <dbReference type="ChEBI" id="CHEBI:29999"/>
        <dbReference type="ChEBI" id="CHEBI:43474"/>
        <dbReference type="ChEBI" id="CHEBI:83421"/>
        <dbReference type="EC" id="3.1.3.16"/>
    </reaction>
</comment>
<evidence type="ECO:0000313" key="19">
    <source>
        <dbReference type="Proteomes" id="UP000631114"/>
    </source>
</evidence>
<keyword evidence="10 14" id="KW-0539">Nucleus</keyword>
<protein>
    <recommendedName>
        <fullName evidence="14">RNA polymerase II C-terminal domain phosphatase-like</fullName>
        <ecNumber evidence="14">3.1.3.16</ecNumber>
    </recommendedName>
</protein>
<organism evidence="18 19">
    <name type="scientific">Coptis chinensis</name>
    <dbReference type="NCBI Taxonomy" id="261450"/>
    <lineage>
        <taxon>Eukaryota</taxon>
        <taxon>Viridiplantae</taxon>
        <taxon>Streptophyta</taxon>
        <taxon>Embryophyta</taxon>
        <taxon>Tracheophyta</taxon>
        <taxon>Spermatophyta</taxon>
        <taxon>Magnoliopsida</taxon>
        <taxon>Ranunculales</taxon>
        <taxon>Ranunculaceae</taxon>
        <taxon>Coptidoideae</taxon>
        <taxon>Coptis</taxon>
    </lineage>
</organism>
<evidence type="ECO:0000256" key="15">
    <source>
        <dbReference type="SAM" id="MobiDB-lite"/>
    </source>
</evidence>
<dbReference type="InterPro" id="IPR036420">
    <property type="entry name" value="BRCT_dom_sf"/>
</dbReference>
<evidence type="ECO:0000256" key="13">
    <source>
        <dbReference type="ARBA" id="ARBA00063107"/>
    </source>
</evidence>
<feature type="domain" description="BRCT" evidence="16">
    <location>
        <begin position="398"/>
        <end position="490"/>
    </location>
</feature>
<dbReference type="Gene3D" id="3.40.50.10190">
    <property type="entry name" value="BRCT domain"/>
    <property type="match status" value="1"/>
</dbReference>
<comment type="cofactor">
    <cofactor evidence="2">
        <name>Mg(2+)</name>
        <dbReference type="ChEBI" id="CHEBI:18420"/>
    </cofactor>
</comment>
<keyword evidence="6 14" id="KW-0378">Hydrolase</keyword>
<dbReference type="Pfam" id="PF00533">
    <property type="entry name" value="BRCT"/>
    <property type="match status" value="1"/>
</dbReference>
<dbReference type="InterPro" id="IPR001357">
    <property type="entry name" value="BRCT_dom"/>
</dbReference>
<comment type="catalytic activity">
    <reaction evidence="12 14">
        <text>O-phospho-L-threonyl-[protein] + H2O = L-threonyl-[protein] + phosphate</text>
        <dbReference type="Rhea" id="RHEA:47004"/>
        <dbReference type="Rhea" id="RHEA-COMP:11060"/>
        <dbReference type="Rhea" id="RHEA-COMP:11605"/>
        <dbReference type="ChEBI" id="CHEBI:15377"/>
        <dbReference type="ChEBI" id="CHEBI:30013"/>
        <dbReference type="ChEBI" id="CHEBI:43474"/>
        <dbReference type="ChEBI" id="CHEBI:61977"/>
        <dbReference type="EC" id="3.1.3.16"/>
    </reaction>
</comment>
<dbReference type="PROSITE" id="PS50172">
    <property type="entry name" value="BRCT"/>
    <property type="match status" value="1"/>
</dbReference>
<comment type="subunit">
    <text evidence="13">Interacts with RAP74.</text>
</comment>
<evidence type="ECO:0000313" key="18">
    <source>
        <dbReference type="EMBL" id="KAF9611827.1"/>
    </source>
</evidence>
<keyword evidence="4" id="KW-0678">Repressor</keyword>
<dbReference type="FunFam" id="3.40.50.1000:FF:000125">
    <property type="entry name" value="RNA polymerase II C-terminal domain phosphatase-like 4"/>
    <property type="match status" value="1"/>
</dbReference>
<evidence type="ECO:0000256" key="9">
    <source>
        <dbReference type="ARBA" id="ARBA00023163"/>
    </source>
</evidence>
<dbReference type="PANTHER" id="PTHR23081:SF36">
    <property type="entry name" value="RNA POLYMERASE II SUBUNIT A C-TERMINAL DOMAIN PHOSPHATASE"/>
    <property type="match status" value="1"/>
</dbReference>
<keyword evidence="8" id="KW-0805">Transcription regulation</keyword>
<dbReference type="FunFam" id="3.40.50.10190:FF:000014">
    <property type="entry name" value="RNA polymerase II C-terminal domain phosphatase-like 3"/>
    <property type="match status" value="1"/>
</dbReference>
<reference evidence="18 19" key="1">
    <citation type="submission" date="2020-10" db="EMBL/GenBank/DDBJ databases">
        <title>The Coptis chinensis genome and diversification of protoberbering-type alkaloids.</title>
        <authorList>
            <person name="Wang B."/>
            <person name="Shu S."/>
            <person name="Song C."/>
            <person name="Liu Y."/>
        </authorList>
    </citation>
    <scope>NUCLEOTIDE SEQUENCE [LARGE SCALE GENOMIC DNA]</scope>
    <source>
        <strain evidence="18">HL-2020</strain>
        <tissue evidence="18">Leaf</tissue>
    </source>
</reference>
<evidence type="ECO:0000256" key="11">
    <source>
        <dbReference type="ARBA" id="ARBA00047761"/>
    </source>
</evidence>
<feature type="domain" description="FCP1 homology" evidence="17">
    <location>
        <begin position="181"/>
        <end position="353"/>
    </location>
</feature>
<evidence type="ECO:0000256" key="1">
    <source>
        <dbReference type="ARBA" id="ARBA00001936"/>
    </source>
</evidence>
<evidence type="ECO:0000256" key="7">
    <source>
        <dbReference type="ARBA" id="ARBA00022884"/>
    </source>
</evidence>
<dbReference type="GO" id="GO:0005634">
    <property type="term" value="C:nucleus"/>
    <property type="evidence" value="ECO:0007669"/>
    <property type="project" value="UniProtKB-SubCell"/>
</dbReference>
<comment type="caution">
    <text evidence="18">The sequence shown here is derived from an EMBL/GenBank/DDBJ whole genome shotgun (WGS) entry which is preliminary data.</text>
</comment>